<name>A0A9P6HIX6_9AGAM</name>
<dbReference type="NCBIfam" id="TIGR00585">
    <property type="entry name" value="mutl"/>
    <property type="match status" value="1"/>
</dbReference>
<feature type="region of interest" description="Disordered" evidence="4">
    <location>
        <begin position="543"/>
        <end position="568"/>
    </location>
</feature>
<dbReference type="SUPFAM" id="SSF54211">
    <property type="entry name" value="Ribosomal protein S5 domain 2-like"/>
    <property type="match status" value="1"/>
</dbReference>
<dbReference type="InterPro" id="IPR014790">
    <property type="entry name" value="MutL_C"/>
</dbReference>
<dbReference type="InterPro" id="IPR037198">
    <property type="entry name" value="MutL_C_sf"/>
</dbReference>
<reference evidence="7" key="2">
    <citation type="submission" date="2020-11" db="EMBL/GenBank/DDBJ databases">
        <authorList>
            <consortium name="DOE Joint Genome Institute"/>
            <person name="Kuo A."/>
            <person name="Miyauchi S."/>
            <person name="Kiss E."/>
            <person name="Drula E."/>
            <person name="Kohler A."/>
            <person name="Sanchez-Garcia M."/>
            <person name="Andreopoulos B."/>
            <person name="Barry K.W."/>
            <person name="Bonito G."/>
            <person name="Buee M."/>
            <person name="Carver A."/>
            <person name="Chen C."/>
            <person name="Cichocki N."/>
            <person name="Clum A."/>
            <person name="Culley D."/>
            <person name="Crous P.W."/>
            <person name="Fauchery L."/>
            <person name="Girlanda M."/>
            <person name="Hayes R."/>
            <person name="Keri Z."/>
            <person name="Labutti K."/>
            <person name="Lipzen A."/>
            <person name="Lombard V."/>
            <person name="Magnuson J."/>
            <person name="Maillard F."/>
            <person name="Morin E."/>
            <person name="Murat C."/>
            <person name="Nolan M."/>
            <person name="Ohm R."/>
            <person name="Pangilinan J."/>
            <person name="Pereira M."/>
            <person name="Perotto S."/>
            <person name="Peter M."/>
            <person name="Riley R."/>
            <person name="Sitrit Y."/>
            <person name="Stielow B."/>
            <person name="Szollosi G."/>
            <person name="Zifcakova L."/>
            <person name="Stursova M."/>
            <person name="Spatafora J.W."/>
            <person name="Tedersoo L."/>
            <person name="Vaario L.-M."/>
            <person name="Yamada A."/>
            <person name="Yan M."/>
            <person name="Wang P."/>
            <person name="Xu J."/>
            <person name="Bruns T."/>
            <person name="Baldrian P."/>
            <person name="Vilgalys R."/>
            <person name="Henrissat B."/>
            <person name="Grigoriev I.V."/>
            <person name="Hibbett D."/>
            <person name="Nagy L.G."/>
            <person name="Martin F.M."/>
        </authorList>
    </citation>
    <scope>NUCLEOTIDE SEQUENCE</scope>
    <source>
        <strain evidence="7">UH-Tt-Lm1</strain>
    </source>
</reference>
<dbReference type="Gene3D" id="3.30.230.10">
    <property type="match status" value="1"/>
</dbReference>
<feature type="region of interest" description="Disordered" evidence="4">
    <location>
        <begin position="608"/>
        <end position="703"/>
    </location>
</feature>
<dbReference type="Gene3D" id="3.30.1540.20">
    <property type="entry name" value="MutL, C-terminal domain, dimerisation subdomain"/>
    <property type="match status" value="1"/>
</dbReference>
<protein>
    <recommendedName>
        <fullName evidence="3">DNA mismatch repair protein PMS1</fullName>
    </recommendedName>
</protein>
<keyword evidence="8" id="KW-1185">Reference proteome</keyword>
<dbReference type="CDD" id="cd16926">
    <property type="entry name" value="HATPase_MutL-MLH-PMS-like"/>
    <property type="match status" value="1"/>
</dbReference>
<dbReference type="FunFam" id="3.30.1370.100:FF:000001">
    <property type="entry name" value="Mismatch repair endonuclease pms1, putative"/>
    <property type="match status" value="1"/>
</dbReference>
<dbReference type="OrthoDB" id="10263226at2759"/>
<organism evidence="7 8">
    <name type="scientific">Thelephora terrestris</name>
    <dbReference type="NCBI Taxonomy" id="56493"/>
    <lineage>
        <taxon>Eukaryota</taxon>
        <taxon>Fungi</taxon>
        <taxon>Dikarya</taxon>
        <taxon>Basidiomycota</taxon>
        <taxon>Agaricomycotina</taxon>
        <taxon>Agaricomycetes</taxon>
        <taxon>Thelephorales</taxon>
        <taxon>Thelephoraceae</taxon>
        <taxon>Thelephora</taxon>
    </lineage>
</organism>
<dbReference type="Pfam" id="PF08676">
    <property type="entry name" value="MutL_C"/>
    <property type="match status" value="1"/>
</dbReference>
<dbReference type="InterPro" id="IPR002099">
    <property type="entry name" value="MutL/Mlh/PMS"/>
</dbReference>
<dbReference type="SUPFAM" id="SSF118116">
    <property type="entry name" value="DNA mismatch repair protein MutL"/>
    <property type="match status" value="1"/>
</dbReference>
<dbReference type="InterPro" id="IPR014721">
    <property type="entry name" value="Ribsml_uS5_D2-typ_fold_subgr"/>
</dbReference>
<dbReference type="Pfam" id="PF13589">
    <property type="entry name" value="HATPase_c_3"/>
    <property type="match status" value="1"/>
</dbReference>
<reference evidence="7" key="1">
    <citation type="journal article" date="2020" name="Nat. Commun.">
        <title>Large-scale genome sequencing of mycorrhizal fungi provides insights into the early evolution of symbiotic traits.</title>
        <authorList>
            <person name="Miyauchi S."/>
            <person name="Kiss E."/>
            <person name="Kuo A."/>
            <person name="Drula E."/>
            <person name="Kohler A."/>
            <person name="Sanchez-Garcia M."/>
            <person name="Morin E."/>
            <person name="Andreopoulos B."/>
            <person name="Barry K.W."/>
            <person name="Bonito G."/>
            <person name="Buee M."/>
            <person name="Carver A."/>
            <person name="Chen C."/>
            <person name="Cichocki N."/>
            <person name="Clum A."/>
            <person name="Culley D."/>
            <person name="Crous P.W."/>
            <person name="Fauchery L."/>
            <person name="Girlanda M."/>
            <person name="Hayes R.D."/>
            <person name="Keri Z."/>
            <person name="LaButti K."/>
            <person name="Lipzen A."/>
            <person name="Lombard V."/>
            <person name="Magnuson J."/>
            <person name="Maillard F."/>
            <person name="Murat C."/>
            <person name="Nolan M."/>
            <person name="Ohm R.A."/>
            <person name="Pangilinan J."/>
            <person name="Pereira M.F."/>
            <person name="Perotto S."/>
            <person name="Peter M."/>
            <person name="Pfister S."/>
            <person name="Riley R."/>
            <person name="Sitrit Y."/>
            <person name="Stielow J.B."/>
            <person name="Szollosi G."/>
            <person name="Zifcakova L."/>
            <person name="Stursova M."/>
            <person name="Spatafora J.W."/>
            <person name="Tedersoo L."/>
            <person name="Vaario L.M."/>
            <person name="Yamada A."/>
            <person name="Yan M."/>
            <person name="Wang P."/>
            <person name="Xu J."/>
            <person name="Bruns T."/>
            <person name="Baldrian P."/>
            <person name="Vilgalys R."/>
            <person name="Dunand C."/>
            <person name="Henrissat B."/>
            <person name="Grigoriev I.V."/>
            <person name="Hibbett D."/>
            <person name="Nagy L.G."/>
            <person name="Martin F.M."/>
        </authorList>
    </citation>
    <scope>NUCLEOTIDE SEQUENCE</scope>
    <source>
        <strain evidence="7">UH-Tt-Lm1</strain>
    </source>
</reference>
<dbReference type="GO" id="GO:0032389">
    <property type="term" value="C:MutLalpha complex"/>
    <property type="evidence" value="ECO:0007669"/>
    <property type="project" value="TreeGrafter"/>
</dbReference>
<dbReference type="SUPFAM" id="SSF55874">
    <property type="entry name" value="ATPase domain of HSP90 chaperone/DNA topoisomerase II/histidine kinase"/>
    <property type="match status" value="1"/>
</dbReference>
<evidence type="ECO:0000256" key="1">
    <source>
        <dbReference type="ARBA" id="ARBA00006082"/>
    </source>
</evidence>
<proteinExistence type="inferred from homology"/>
<keyword evidence="2" id="KW-0227">DNA damage</keyword>
<evidence type="ECO:0000256" key="2">
    <source>
        <dbReference type="ARBA" id="ARBA00022763"/>
    </source>
</evidence>
<evidence type="ECO:0000313" key="7">
    <source>
        <dbReference type="EMBL" id="KAF9788005.1"/>
    </source>
</evidence>
<evidence type="ECO:0000256" key="3">
    <source>
        <dbReference type="ARBA" id="ARBA00070941"/>
    </source>
</evidence>
<dbReference type="AlphaFoldDB" id="A0A9P6HIX6"/>
<dbReference type="Proteomes" id="UP000736335">
    <property type="component" value="Unassembled WGS sequence"/>
</dbReference>
<dbReference type="CDD" id="cd03484">
    <property type="entry name" value="MutL_Trans_hPMS_2_like"/>
    <property type="match status" value="1"/>
</dbReference>
<evidence type="ECO:0000256" key="4">
    <source>
        <dbReference type="SAM" id="MobiDB-lite"/>
    </source>
</evidence>
<feature type="compositionally biased region" description="Polar residues" evidence="4">
    <location>
        <begin position="497"/>
        <end position="508"/>
    </location>
</feature>
<feature type="compositionally biased region" description="Polar residues" evidence="4">
    <location>
        <begin position="417"/>
        <end position="437"/>
    </location>
</feature>
<dbReference type="Gene3D" id="3.30.565.10">
    <property type="entry name" value="Histidine kinase-like ATPase, C-terminal domain"/>
    <property type="match status" value="1"/>
</dbReference>
<evidence type="ECO:0000259" key="5">
    <source>
        <dbReference type="SMART" id="SM00853"/>
    </source>
</evidence>
<dbReference type="InterPro" id="IPR042120">
    <property type="entry name" value="MutL_C_dimsub"/>
</dbReference>
<dbReference type="GO" id="GO:0030983">
    <property type="term" value="F:mismatched DNA binding"/>
    <property type="evidence" value="ECO:0007669"/>
    <property type="project" value="InterPro"/>
</dbReference>
<dbReference type="PANTHER" id="PTHR10073:SF52">
    <property type="entry name" value="MISMATCH REPAIR ENDONUCLEASE PMS2"/>
    <property type="match status" value="1"/>
</dbReference>
<dbReference type="FunFam" id="3.30.565.10:FF:000014">
    <property type="entry name" value="Mismatch repair endonuclease pms1, putative"/>
    <property type="match status" value="1"/>
</dbReference>
<dbReference type="InterPro" id="IPR036890">
    <property type="entry name" value="HATPase_C_sf"/>
</dbReference>
<dbReference type="SMART" id="SM00853">
    <property type="entry name" value="MutL_C"/>
    <property type="match status" value="1"/>
</dbReference>
<dbReference type="Gene3D" id="3.30.1370.100">
    <property type="entry name" value="MutL, C-terminal domain, regulatory subdomain"/>
    <property type="match status" value="1"/>
</dbReference>
<feature type="compositionally biased region" description="Polar residues" evidence="4">
    <location>
        <begin position="388"/>
        <end position="400"/>
    </location>
</feature>
<evidence type="ECO:0000259" key="6">
    <source>
        <dbReference type="SMART" id="SM01340"/>
    </source>
</evidence>
<feature type="domain" description="MutL C-terminal dimerisation" evidence="5">
    <location>
        <begin position="772"/>
        <end position="932"/>
    </location>
</feature>
<dbReference type="GO" id="GO:0005524">
    <property type="term" value="F:ATP binding"/>
    <property type="evidence" value="ECO:0007669"/>
    <property type="project" value="InterPro"/>
</dbReference>
<accession>A0A9P6HIX6</accession>
<dbReference type="GO" id="GO:0016887">
    <property type="term" value="F:ATP hydrolysis activity"/>
    <property type="evidence" value="ECO:0007669"/>
    <property type="project" value="InterPro"/>
</dbReference>
<dbReference type="Pfam" id="PF01119">
    <property type="entry name" value="DNA_mis_repair"/>
    <property type="match status" value="1"/>
</dbReference>
<dbReference type="InterPro" id="IPR020568">
    <property type="entry name" value="Ribosomal_Su5_D2-typ_SF"/>
</dbReference>
<sequence length="991" mass="107924">MATDPGSIKAIDGPSVHKITSGQVVVDLQTAVKEMVENSLDAGATTIEVRFRDHGLKSIEVLDNGSGISAENYDSVGLKHHTSKLSSFEDLTAVSTFGFRGEAISSLCALSESVTVTTATTSEVPMGTVLELDRSGKVTSRSGKVARQRGTTVTVTGLFKPLPVRRKEFERNAKRELAKALTLLSAYALIPCSKENQGVRLTVSNQDGKLKAFSNSRKTVALRTDGTPSLKTSVSALWGPKALDDIVALDLSFEVETEKAVIRRLAAHDITTHAFFFVSSGNNRVRVAGLISKFALGCGRTTKDRQFFFINGRPCNPAKVQKAFNEVYRTFNVSQSPFIVADFILPTDSCDINVSPDKRTILLHSEGNLIRSLKAALEDSFSTSRSTYNLNEAGRTSSGLEQEVTPSPPRETEKSSEVNNEDSTANIADEIPSSQPITVDEAESSDGLPLFDESRPESPESTAGDPAAPTHNQPNSGPIPESDRSANEGDPIAVQVTVLSQDVPSEATTVFPRSPEPNPMKRKDPPVQMVLNTSGASWNLTAKASTHEDRPHKKPRIDSGQVASVRLSANSTGKKAGLWAFALPGTLRPEVAPREDIVEISLIASTKDSEVELGDDDETAQTPGDQQGRSPSPILPIDNGTDAEDGLAGAIPNEIIGASDRQRSSSPNLPTVLDVSEPETGLMETPSDLSQQSRNACPPDPDDDVVLSVDLTRLGSRWESARSMRPTAVNGEVLQNLVAGDRRAGLENRNEEEAAAALSRVIDKNDLKAMMPIGQFNKGFIIARRRRSSSGSSQGGVMDDLFIVDQHASDEKFNFETLQQTTRVESQRLIRPQPLRLSAADELMAIENMDVLNRNGFDILVDDSEDREPSKARLSLVGQPVSKSVTFDMKDLEEILSLMHDRPAGQMVRCSKVRAMFASRACRKSVMIGDSLNRQQMIKILQNMSTIEQPWNCPHGRPTMRHLCDISAVPQRPVNTIDWDGYRRRLLRKRQ</sequence>
<dbReference type="InterPro" id="IPR038973">
    <property type="entry name" value="MutL/Mlh/Pms-like"/>
</dbReference>
<dbReference type="GO" id="GO:0140664">
    <property type="term" value="F:ATP-dependent DNA damage sensor activity"/>
    <property type="evidence" value="ECO:0007669"/>
    <property type="project" value="InterPro"/>
</dbReference>
<dbReference type="InterPro" id="IPR013507">
    <property type="entry name" value="DNA_mismatch_S5_2-like"/>
</dbReference>
<dbReference type="EMBL" id="WIUZ02000004">
    <property type="protein sequence ID" value="KAF9788005.1"/>
    <property type="molecule type" value="Genomic_DNA"/>
</dbReference>
<comment type="similarity">
    <text evidence="1">Belongs to the DNA mismatch repair MutL/HexB family.</text>
</comment>
<feature type="compositionally biased region" description="Polar residues" evidence="4">
    <location>
        <begin position="620"/>
        <end position="630"/>
    </location>
</feature>
<feature type="domain" description="DNA mismatch repair protein S5" evidence="6">
    <location>
        <begin position="262"/>
        <end position="382"/>
    </location>
</feature>
<evidence type="ECO:0000313" key="8">
    <source>
        <dbReference type="Proteomes" id="UP000736335"/>
    </source>
</evidence>
<dbReference type="GO" id="GO:0000710">
    <property type="term" value="P:meiotic mismatch repair"/>
    <property type="evidence" value="ECO:0007669"/>
    <property type="project" value="UniProtKB-ARBA"/>
</dbReference>
<dbReference type="InterPro" id="IPR042121">
    <property type="entry name" value="MutL_C_regsub"/>
</dbReference>
<dbReference type="PANTHER" id="PTHR10073">
    <property type="entry name" value="DNA MISMATCH REPAIR PROTEIN MLH, PMS, MUTL"/>
    <property type="match status" value="1"/>
</dbReference>
<comment type="caution">
    <text evidence="7">The sequence shown here is derived from an EMBL/GenBank/DDBJ whole genome shotgun (WGS) entry which is preliminary data.</text>
</comment>
<gene>
    <name evidence="7" type="ORF">BJ322DRAFT_1002088</name>
</gene>
<dbReference type="SMART" id="SM01340">
    <property type="entry name" value="DNA_mis_repair"/>
    <property type="match status" value="1"/>
</dbReference>
<feature type="region of interest" description="Disordered" evidence="4">
    <location>
        <begin position="388"/>
        <end position="527"/>
    </location>
</feature>